<evidence type="ECO:0000256" key="1">
    <source>
        <dbReference type="ARBA" id="ARBA00004496"/>
    </source>
</evidence>
<sequence>MVTLQPNDLALVQRVYDRITGAGTDEELQAELVKYLAPVINKLNSGNDMVRTTIVEMLGHINRRIKDHQHIQLPVEALLEQFSSPGASAFVVNFSLVYIRMGFPRLDCNKQVELLPKLLESLEGKPPHQQDSVLVLLLPVLGHIKGSAHCLPDSPLMKLKEKPATAKLLLDYMQDILLLPYGTRPVTQAELLHRQELRKQREEVQQAEEAAVAAAGMQQGSHVEPSNTAPASLPHPPAIMERSDHANSTASLPVEDVPAGMSIYSFTRAQGGVPLAPDQLEKLKLTVIKFLDAQVLPASSMAILVIIASSDPRFSVANAAESLQRRLDATIEWNSSAVISALYVLFLGTLTPIERGPLDRFKNPANTRMRLKLMPCFLKSREATNYAPLAVKVFCECLWGSHTNSRLKQQGISFLHHISSSASTEKIKPVGSMLFSGVVKVIDEEKSDAKLTSLAYGALAKLSLKLPNLLLSHESQLHYLQTLMDALTHEVGDVLLAIQEALSMVAPVCKHLTAESQEQLCIVLCDHVQHNNAALRRTAVHYAATVFSRTHFASRFILLLATGDSQDDIRLEATRELYSPVKDEGAAQYVAPRFSSMLAYVLQRINATPRTRWRDVANTPLPYALKVMEEVIMFLQHCLAIESGSNCSKGSSKPAVSLFREGALMWPDCCAVGRFVTEELARTPDGSNPFVQYLGLCEMVANAWSSFNIIFFTAGSNPFVQYLGLCEMVANAWSAVGVEAMVRLICVAPQLLAQQYTARTDWLRRCLIRGGHAGQVAAQLFGVVVGQIAEQEEFERALQSIKNIKELRQDSQQCCILATGHSLAFAQHRLMNDEDVVLEDEWSFFAQTLRQLVIDLVNNDGSLQTALICAIADVARFAALPVPVGDLQDLQESAGASSDKSDSKETEKPADGQSTAAASSNTLLKKSAASSNKRREGNLVELFSVLKSVYENNKLPSKVREQAIQCAGHLCVGQPDIPLKPIIIKSLLRLAHESDELEIHFSVGGALADCALGAASSAALNLWTQPDPQAAPDNVLQAAVTTDVLTERKEENMEVDAASFETPAAVEEENLTEGSLAWLLHELLNVYVPMTKPSVRQASCIWLLTVLKRCRLCPEIQRSLPLIQSAFMDLLADTNELVQDAASKGLCVVYECCSEDTRRSMVEGLVHALTEGKSRVSNVTGNTKLFREGELGAAPSGGQLSTYRELCSLASDLNQPDLVYKFMNLANHNAIWNSRKGAAFGFGSLAQQAGSQLEPFLPAIVPKLFRYQHDPTPRIQQPMAHIWSCLVSDTHKTTEKYYSAILEDLLTNLTSTLWRVRESCCGALADLIRQHSVVPAVAHLSVLWTTLFKVRDDIKESVRVAANKTLESLSKSCIKVCESGGEEGQRVLECVLPVLLTEGITSNVAEVRTISLDAVVQVCRSGGAMIRLHLGTLVPALLEAIAGLEHKALSYTAVRTTAEDDRDRVDSLRVAASRSTPMMDTLNYVLQFVDEKVMDDVIAGVLDVLKKSMGLTSRTAAAHVIETLTHTCPGPLQKHASKILHVLVTGLNDRNSTVRRIFANAIGTLIKIAKPSSVAKLLNKLQSWYLEKEEDSVRLSCGLALRSMHRQSGDIMRDHAALALPLVYLAMHASKTVGDDPTGAEIWEEIWSDNTPGTEAGLKLYLNEILLVCETAAASPNWTMKAQAGRTISALAAKVGALLSEKQAQALVMLLLGCLQGRTYAGKEHLLKALSTVVVEAKPVLASLRSPESEELLIEEFVKSLLREANKEKKEYKQHAVRALTIVLQEYEINKFDVVFDICSSLISQTIEVVTSSGSTATITEEERSAEQQEESIKWQLLDEFIVSLGRAWPVASCRDTQERYSVRVVELLSACISKVPRTTQLSVVSTLGRYWERHYLLLHTSCSPRHDASHQRDQEAPEGGSSPLFDPLLESQFDPALQHSCKLFNYCLGISKYYSLRKEALTVLLELLRRIKGT</sequence>
<feature type="region of interest" description="Disordered" evidence="7">
    <location>
        <begin position="891"/>
        <end position="930"/>
    </location>
</feature>
<dbReference type="InterPro" id="IPR057546">
    <property type="entry name" value="HEAT_GCN1"/>
</dbReference>
<dbReference type="Pfam" id="PF13001">
    <property type="entry name" value="ECM29_N"/>
    <property type="match status" value="1"/>
</dbReference>
<accession>A0A8B7PJ92</accession>
<dbReference type="KEGG" id="hazt:108680993"/>
<organism evidence="12 13">
    <name type="scientific">Hyalella azteca</name>
    <name type="common">Amphipod</name>
    <dbReference type="NCBI Taxonomy" id="294128"/>
    <lineage>
        <taxon>Eukaryota</taxon>
        <taxon>Metazoa</taxon>
        <taxon>Ecdysozoa</taxon>
        <taxon>Arthropoda</taxon>
        <taxon>Crustacea</taxon>
        <taxon>Multicrustacea</taxon>
        <taxon>Malacostraca</taxon>
        <taxon>Eumalacostraca</taxon>
        <taxon>Peracarida</taxon>
        <taxon>Amphipoda</taxon>
        <taxon>Senticaudata</taxon>
        <taxon>Talitrida</taxon>
        <taxon>Talitroidea</taxon>
        <taxon>Hyalellidae</taxon>
        <taxon>Hyalella</taxon>
    </lineage>
</organism>
<evidence type="ECO:0000256" key="3">
    <source>
        <dbReference type="ARBA" id="ARBA00022737"/>
    </source>
</evidence>
<dbReference type="SUPFAM" id="SSF48371">
    <property type="entry name" value="ARM repeat"/>
    <property type="match status" value="2"/>
</dbReference>
<dbReference type="GO" id="GO:0005634">
    <property type="term" value="C:nucleus"/>
    <property type="evidence" value="ECO:0007669"/>
    <property type="project" value="TreeGrafter"/>
</dbReference>
<evidence type="ECO:0000256" key="2">
    <source>
        <dbReference type="ARBA" id="ARBA00022490"/>
    </source>
</evidence>
<evidence type="ECO:0000259" key="9">
    <source>
        <dbReference type="Pfam" id="PF23271"/>
    </source>
</evidence>
<feature type="domain" description="ECM29 ARM-like repeats" evidence="10">
    <location>
        <begin position="716"/>
        <end position="824"/>
    </location>
</feature>
<dbReference type="Pfam" id="PF23702">
    <property type="entry name" value="ARM_ECM29"/>
    <property type="match status" value="1"/>
</dbReference>
<dbReference type="GeneID" id="108680993"/>
<dbReference type="PROSITE" id="PS50077">
    <property type="entry name" value="HEAT_REPEAT"/>
    <property type="match status" value="1"/>
</dbReference>
<feature type="domain" description="Stalled ribosome sensor GCN1-like HEAT repeats region" evidence="9">
    <location>
        <begin position="1242"/>
        <end position="1373"/>
    </location>
</feature>
<evidence type="ECO:0000256" key="4">
    <source>
        <dbReference type="ARBA" id="ARBA00022942"/>
    </source>
</evidence>
<feature type="domain" description="Proteasome component Ecm29 N-terminal" evidence="8">
    <location>
        <begin position="12"/>
        <end position="561"/>
    </location>
</feature>
<feature type="compositionally biased region" description="Polar residues" evidence="7">
    <location>
        <begin position="912"/>
        <end position="930"/>
    </location>
</feature>
<dbReference type="PANTHER" id="PTHR23346">
    <property type="entry name" value="TRANSLATIONAL ACTIVATOR GCN1-RELATED"/>
    <property type="match status" value="1"/>
</dbReference>
<feature type="repeat" description="HEAT" evidence="5">
    <location>
        <begin position="1539"/>
        <end position="1577"/>
    </location>
</feature>
<protein>
    <submittedName>
        <fullName evidence="13">Proteasome adapter and scaffold protein ECM29</fullName>
    </submittedName>
</protein>
<keyword evidence="12" id="KW-1185">Reference proteome</keyword>
<feature type="coiled-coil region" evidence="6">
    <location>
        <begin position="190"/>
        <end position="217"/>
    </location>
</feature>
<dbReference type="GO" id="GO:0000502">
    <property type="term" value="C:proteasome complex"/>
    <property type="evidence" value="ECO:0007669"/>
    <property type="project" value="UniProtKB-KW"/>
</dbReference>
<name>A0A8B7PJ92_HYAAZ</name>
<dbReference type="OrthoDB" id="16066at2759"/>
<proteinExistence type="predicted"/>
<dbReference type="InterPro" id="IPR024372">
    <property type="entry name" value="Ecm29_N"/>
</dbReference>
<feature type="compositionally biased region" description="Basic and acidic residues" evidence="7">
    <location>
        <begin position="899"/>
        <end position="910"/>
    </location>
</feature>
<dbReference type="InterPro" id="IPR016024">
    <property type="entry name" value="ARM-type_fold"/>
</dbReference>
<dbReference type="InterPro" id="IPR055444">
    <property type="entry name" value="ARM_ECM29"/>
</dbReference>
<evidence type="ECO:0000313" key="12">
    <source>
        <dbReference type="Proteomes" id="UP000694843"/>
    </source>
</evidence>
<dbReference type="GO" id="GO:0043248">
    <property type="term" value="P:proteasome assembly"/>
    <property type="evidence" value="ECO:0007669"/>
    <property type="project" value="InterPro"/>
</dbReference>
<evidence type="ECO:0000259" key="11">
    <source>
        <dbReference type="Pfam" id="PF24492"/>
    </source>
</evidence>
<dbReference type="Pfam" id="PF23271">
    <property type="entry name" value="HEAT_GCN1"/>
    <property type="match status" value="1"/>
</dbReference>
<dbReference type="Pfam" id="PF24492">
    <property type="entry name" value="HEAT_ECM29"/>
    <property type="match status" value="1"/>
</dbReference>
<dbReference type="InterPro" id="IPR021133">
    <property type="entry name" value="HEAT_type_2"/>
</dbReference>
<evidence type="ECO:0000259" key="8">
    <source>
        <dbReference type="Pfam" id="PF13001"/>
    </source>
</evidence>
<evidence type="ECO:0000256" key="7">
    <source>
        <dbReference type="SAM" id="MobiDB-lite"/>
    </source>
</evidence>
<feature type="domain" description="Proteasome adapter and scaffold protein ECM29 HEAT-repeat" evidence="11">
    <location>
        <begin position="1426"/>
        <end position="1586"/>
    </location>
</feature>
<dbReference type="InterPro" id="IPR011989">
    <property type="entry name" value="ARM-like"/>
</dbReference>
<keyword evidence="2" id="KW-0963">Cytoplasm</keyword>
<evidence type="ECO:0000256" key="5">
    <source>
        <dbReference type="PROSITE-ProRule" id="PRU00103"/>
    </source>
</evidence>
<dbReference type="GO" id="GO:0060090">
    <property type="term" value="F:molecular adaptor activity"/>
    <property type="evidence" value="ECO:0007669"/>
    <property type="project" value="InterPro"/>
</dbReference>
<evidence type="ECO:0000256" key="6">
    <source>
        <dbReference type="SAM" id="Coils"/>
    </source>
</evidence>
<dbReference type="Pfam" id="PF23731">
    <property type="entry name" value="ARM_ECM29_C"/>
    <property type="match status" value="1"/>
</dbReference>
<dbReference type="Gene3D" id="1.25.10.10">
    <property type="entry name" value="Leucine-rich Repeat Variant"/>
    <property type="match status" value="4"/>
</dbReference>
<gene>
    <name evidence="13" type="primary">LOC108680993</name>
</gene>
<dbReference type="Proteomes" id="UP000694843">
    <property type="component" value="Unplaced"/>
</dbReference>
<evidence type="ECO:0000259" key="10">
    <source>
        <dbReference type="Pfam" id="PF23702"/>
    </source>
</evidence>
<dbReference type="OMA" id="STRMEFS"/>
<keyword evidence="6" id="KW-0175">Coiled coil</keyword>
<dbReference type="RefSeq" id="XP_018025416.1">
    <property type="nucleotide sequence ID" value="XM_018169927.2"/>
</dbReference>
<dbReference type="GO" id="GO:0036503">
    <property type="term" value="P:ERAD pathway"/>
    <property type="evidence" value="ECO:0007669"/>
    <property type="project" value="TreeGrafter"/>
</dbReference>
<reference evidence="13" key="1">
    <citation type="submission" date="2025-08" db="UniProtKB">
        <authorList>
            <consortium name="RefSeq"/>
        </authorList>
    </citation>
    <scope>IDENTIFICATION</scope>
    <source>
        <tissue evidence="13">Whole organism</tissue>
    </source>
</reference>
<dbReference type="InterPro" id="IPR055443">
    <property type="entry name" value="HEAT_ECM29"/>
</dbReference>
<comment type="subcellular location">
    <subcellularLocation>
        <location evidence="1">Cytoplasm</location>
    </subcellularLocation>
</comment>
<evidence type="ECO:0000313" key="13">
    <source>
        <dbReference type="RefSeq" id="XP_018025416.1"/>
    </source>
</evidence>
<dbReference type="PANTHER" id="PTHR23346:SF19">
    <property type="entry name" value="PROTEASOME ADAPTER AND SCAFFOLD PROTEIN ECM29"/>
    <property type="match status" value="1"/>
</dbReference>
<dbReference type="GO" id="GO:0005737">
    <property type="term" value="C:cytoplasm"/>
    <property type="evidence" value="ECO:0007669"/>
    <property type="project" value="UniProtKB-SubCell"/>
</dbReference>
<keyword evidence="4 13" id="KW-0647">Proteasome</keyword>
<keyword evidence="3" id="KW-0677">Repeat</keyword>